<evidence type="ECO:0000256" key="1">
    <source>
        <dbReference type="ARBA" id="ARBA00022741"/>
    </source>
</evidence>
<organism evidence="6 7">
    <name type="scientific">Roseicella aquatilis</name>
    <dbReference type="NCBI Taxonomy" id="2527868"/>
    <lineage>
        <taxon>Bacteria</taxon>
        <taxon>Pseudomonadati</taxon>
        <taxon>Pseudomonadota</taxon>
        <taxon>Alphaproteobacteria</taxon>
        <taxon>Acetobacterales</taxon>
        <taxon>Roseomonadaceae</taxon>
        <taxon>Roseicella</taxon>
    </lineage>
</organism>
<dbReference type="AlphaFoldDB" id="A0A4R4DQ35"/>
<evidence type="ECO:0000256" key="4">
    <source>
        <dbReference type="SAM" id="MobiDB-lite"/>
    </source>
</evidence>
<keyword evidence="7" id="KW-1185">Reference proteome</keyword>
<feature type="domain" description="Guanylate cyclase" evidence="5">
    <location>
        <begin position="138"/>
        <end position="266"/>
    </location>
</feature>
<keyword evidence="1" id="KW-0547">Nucleotide-binding</keyword>
<dbReference type="SMART" id="SM00044">
    <property type="entry name" value="CYCc"/>
    <property type="match status" value="1"/>
</dbReference>
<dbReference type="Gene3D" id="1.25.40.10">
    <property type="entry name" value="Tetratricopeptide repeat domain"/>
    <property type="match status" value="1"/>
</dbReference>
<name>A0A4R4DQ35_9PROT</name>
<dbReference type="Proteomes" id="UP000295023">
    <property type="component" value="Unassembled WGS sequence"/>
</dbReference>
<dbReference type="InterPro" id="IPR013761">
    <property type="entry name" value="SAM/pointed_sf"/>
</dbReference>
<dbReference type="PROSITE" id="PS50125">
    <property type="entry name" value="GUANYLATE_CYCLASE_2"/>
    <property type="match status" value="1"/>
</dbReference>
<dbReference type="OrthoDB" id="9785312at2"/>
<feature type="compositionally biased region" description="Gly residues" evidence="4">
    <location>
        <begin position="39"/>
        <end position="49"/>
    </location>
</feature>
<dbReference type="InterPro" id="IPR027417">
    <property type="entry name" value="P-loop_NTPase"/>
</dbReference>
<dbReference type="Gene3D" id="1.10.150.50">
    <property type="entry name" value="Transcription Factor, Ets-1"/>
    <property type="match status" value="1"/>
</dbReference>
<dbReference type="InterPro" id="IPR001054">
    <property type="entry name" value="A/G_cyclase"/>
</dbReference>
<dbReference type="PANTHER" id="PTHR16305">
    <property type="entry name" value="TESTICULAR SOLUBLE ADENYLYL CYCLASE"/>
    <property type="match status" value="1"/>
</dbReference>
<dbReference type="SUPFAM" id="SSF48452">
    <property type="entry name" value="TPR-like"/>
    <property type="match status" value="1"/>
</dbReference>
<dbReference type="GO" id="GO:0035556">
    <property type="term" value="P:intracellular signal transduction"/>
    <property type="evidence" value="ECO:0007669"/>
    <property type="project" value="InterPro"/>
</dbReference>
<feature type="coiled-coil region" evidence="3">
    <location>
        <begin position="873"/>
        <end position="900"/>
    </location>
</feature>
<evidence type="ECO:0000256" key="3">
    <source>
        <dbReference type="SAM" id="Coils"/>
    </source>
</evidence>
<dbReference type="CDD" id="cd09487">
    <property type="entry name" value="SAM_superfamily"/>
    <property type="match status" value="1"/>
</dbReference>
<dbReference type="Pfam" id="PF13191">
    <property type="entry name" value="AAA_16"/>
    <property type="match status" value="1"/>
</dbReference>
<protein>
    <recommendedName>
        <fullName evidence="5">Guanylate cyclase domain-containing protein</fullName>
    </recommendedName>
</protein>
<dbReference type="GO" id="GO:0005524">
    <property type="term" value="F:ATP binding"/>
    <property type="evidence" value="ECO:0007669"/>
    <property type="project" value="UniProtKB-KW"/>
</dbReference>
<evidence type="ECO:0000313" key="6">
    <source>
        <dbReference type="EMBL" id="TCZ63183.1"/>
    </source>
</evidence>
<dbReference type="GO" id="GO:0009190">
    <property type="term" value="P:cyclic nucleotide biosynthetic process"/>
    <property type="evidence" value="ECO:0007669"/>
    <property type="project" value="InterPro"/>
</dbReference>
<proteinExistence type="predicted"/>
<dbReference type="SUPFAM" id="SSF55073">
    <property type="entry name" value="Nucleotide cyclase"/>
    <property type="match status" value="1"/>
</dbReference>
<dbReference type="Gene3D" id="3.40.50.300">
    <property type="entry name" value="P-loop containing nucleotide triphosphate hydrolases"/>
    <property type="match status" value="1"/>
</dbReference>
<evidence type="ECO:0000313" key="7">
    <source>
        <dbReference type="Proteomes" id="UP000295023"/>
    </source>
</evidence>
<gene>
    <name evidence="6" type="ORF">EXY23_10110</name>
</gene>
<dbReference type="Pfam" id="PF00536">
    <property type="entry name" value="SAM_1"/>
    <property type="match status" value="1"/>
</dbReference>
<dbReference type="EMBL" id="SKBM01000008">
    <property type="protein sequence ID" value="TCZ63183.1"/>
    <property type="molecule type" value="Genomic_DNA"/>
</dbReference>
<accession>A0A4R4DQ35</accession>
<dbReference type="GO" id="GO:0005737">
    <property type="term" value="C:cytoplasm"/>
    <property type="evidence" value="ECO:0007669"/>
    <property type="project" value="TreeGrafter"/>
</dbReference>
<dbReference type="CDD" id="cd07302">
    <property type="entry name" value="CHD"/>
    <property type="match status" value="1"/>
</dbReference>
<dbReference type="InterPro" id="IPR029787">
    <property type="entry name" value="Nucleotide_cyclase"/>
</dbReference>
<dbReference type="GO" id="GO:0004016">
    <property type="term" value="F:adenylate cyclase activity"/>
    <property type="evidence" value="ECO:0007669"/>
    <property type="project" value="UniProtKB-ARBA"/>
</dbReference>
<feature type="region of interest" description="Disordered" evidence="4">
    <location>
        <begin position="1110"/>
        <end position="1135"/>
    </location>
</feature>
<dbReference type="InterPro" id="IPR041664">
    <property type="entry name" value="AAA_16"/>
</dbReference>
<dbReference type="InterPro" id="IPR011990">
    <property type="entry name" value="TPR-like_helical_dom_sf"/>
</dbReference>
<dbReference type="PANTHER" id="PTHR16305:SF28">
    <property type="entry name" value="GUANYLATE CYCLASE DOMAIN-CONTAINING PROTEIN"/>
    <property type="match status" value="1"/>
</dbReference>
<dbReference type="SUPFAM" id="SSF52540">
    <property type="entry name" value="P-loop containing nucleoside triphosphate hydrolases"/>
    <property type="match status" value="1"/>
</dbReference>
<dbReference type="InterPro" id="IPR001660">
    <property type="entry name" value="SAM"/>
</dbReference>
<dbReference type="Pfam" id="PF00211">
    <property type="entry name" value="Guanylate_cyc"/>
    <property type="match status" value="1"/>
</dbReference>
<feature type="region of interest" description="Disordered" evidence="4">
    <location>
        <begin position="31"/>
        <end position="50"/>
    </location>
</feature>
<keyword evidence="3" id="KW-0175">Coiled coil</keyword>
<dbReference type="SUPFAM" id="SSF47769">
    <property type="entry name" value="SAM/Pointed domain"/>
    <property type="match status" value="1"/>
</dbReference>
<comment type="caution">
    <text evidence="6">The sequence shown here is derived from an EMBL/GenBank/DDBJ whole genome shotgun (WGS) entry which is preliminary data.</text>
</comment>
<keyword evidence="2" id="KW-0067">ATP-binding</keyword>
<evidence type="ECO:0000256" key="2">
    <source>
        <dbReference type="ARBA" id="ARBA00022840"/>
    </source>
</evidence>
<evidence type="ECO:0000259" key="5">
    <source>
        <dbReference type="PROSITE" id="PS50125"/>
    </source>
</evidence>
<reference evidence="6 7" key="1">
    <citation type="submission" date="2019-03" db="EMBL/GenBank/DDBJ databases">
        <title>Paracraurococcus aquatilis NE82 genome sequence.</title>
        <authorList>
            <person name="Zhao Y."/>
            <person name="Du Z."/>
        </authorList>
    </citation>
    <scope>NUCLEOTIDE SEQUENCE [LARGE SCALE GENOMIC DNA]</scope>
    <source>
        <strain evidence="6 7">NE82</strain>
    </source>
</reference>
<sequence length="1135" mass="122437">MIFRPPPATMPAANQAGIAVFGPCRIAAPERRAGSRTGLPGGAAAGGPDGTWQMSELLRTELDRLGLPDLHDVLSRNGIDEDTLRDLTESDLREMGLTLGQRKRFLRAMRGRPDGLPVAPVPAPIREPLPAAERRQLTTLFCDMVGSTRLATRLDPEDLRDVIDAYQEFCASVVRSHAGHVAFSQGDGIMAYFGFPFAREDDPERAVRAAFEICARLDELQPLAPVPLRTRIGIATGLVVVGDSRDPSVAGGNVVGETPNLAARLQEAAMPGEIVVSDSTRRLCGALFEYEPRGDLCLKGFPEPVAVHRVLGEGTARSRFEARASAGLYPIVGREAELERLRAVWRAALGGTGQVALLRGEAGIGKSRLARAFMEVIAPERPRVLQWFCATHLNNRPLHPVVREIESVDALGRTLPEGTRRAGLEALVAAMPRMQADDLPFLGDLLGIGGLPRPELDVQAQARRTVDALVRRVEGMAQDAPLLILMEDAHWADAATLEFLAVLIERIAPLPIMLLVTYRPEFSPPWSAPGRCTGLTLETLNALAGARLVDMVVRERTLPAHLVRTIIEKAGGVPLFVEELTKTVLDAVIDHSRLAESLATLTIPATLQDSLMARLDALGTAKELAQTGSVIGREFTPAMLRAIAPDHPDIEGDLRRLCASGLADENGEGPSRTVTFHHALVQDTAYESLLRRRRRDIHHAIAAAMLAQHPAFAGAEPEVVARHCTHGGLPEAAVAHWLLAGQQALGRAANLSALHLLRCALEQLELVPEGEGHRRTELGIRMALAPACMAIHGWGSPEVEAACRRARDLAEGLGDGESLFGATWGLWSNYFLRGEMEPALETARAVDAMAEAAGATLLRVAADHAVGFTLYFRGDLEGALARAEAGIARYEEETERQIARMFQFSSTTALFSFGAVSLWMMGREAEADAALGRALALPEELAHAPSLAFSLAFTQYTLLYRRDWRRVRETSQRLLALSEAEGFRLWIPQARTFLGLCEAAEGRLEEGLEAALASFEAYAATGTGLTLMQLLPHLGEFLIAAGRAGEAVQRLDAMIASAEGRREGAYLSELYRVRAVAQGALGRAEAALADIEAAQALARRQGAVTLRRRAEATRARLRPPGEAQAAGPVPATQSG</sequence>
<dbReference type="Gene3D" id="3.30.70.1230">
    <property type="entry name" value="Nucleotide cyclase"/>
    <property type="match status" value="1"/>
</dbReference>